<dbReference type="SMART" id="SM00406">
    <property type="entry name" value="IGv"/>
    <property type="match status" value="1"/>
</dbReference>
<dbReference type="Ensembl" id="ENSECRT00000018948.1">
    <property type="protein sequence ID" value="ENSECRP00000018575.1"/>
    <property type="gene ID" value="ENSECRG00000012432.1"/>
</dbReference>
<dbReference type="InterPro" id="IPR003599">
    <property type="entry name" value="Ig_sub"/>
</dbReference>
<dbReference type="SMART" id="SM00409">
    <property type="entry name" value="IG"/>
    <property type="match status" value="2"/>
</dbReference>
<dbReference type="InterPro" id="IPR007110">
    <property type="entry name" value="Ig-like_dom"/>
</dbReference>
<reference evidence="7" key="3">
    <citation type="submission" date="2025-09" db="UniProtKB">
        <authorList>
            <consortium name="Ensembl"/>
        </authorList>
    </citation>
    <scope>IDENTIFICATION</scope>
</reference>
<dbReference type="InterPro" id="IPR036179">
    <property type="entry name" value="Ig-like_dom_sf"/>
</dbReference>
<dbReference type="OrthoDB" id="6152887at2759"/>
<name>A0A8C4SLZ8_ERPCA</name>
<reference evidence="7" key="2">
    <citation type="submission" date="2025-08" db="UniProtKB">
        <authorList>
            <consortium name="Ensembl"/>
        </authorList>
    </citation>
    <scope>IDENTIFICATION</scope>
</reference>
<dbReference type="Pfam" id="PF07686">
    <property type="entry name" value="V-set"/>
    <property type="match status" value="1"/>
</dbReference>
<dbReference type="Proteomes" id="UP000694620">
    <property type="component" value="Chromosome 12"/>
</dbReference>
<feature type="region of interest" description="Disordered" evidence="3">
    <location>
        <begin position="416"/>
        <end position="436"/>
    </location>
</feature>
<feature type="chain" id="PRO_5034549618" evidence="5">
    <location>
        <begin position="18"/>
        <end position="488"/>
    </location>
</feature>
<dbReference type="CDD" id="cd00098">
    <property type="entry name" value="IgC1"/>
    <property type="match status" value="1"/>
</dbReference>
<feature type="domain" description="Ig-like" evidence="6">
    <location>
        <begin position="129"/>
        <end position="212"/>
    </location>
</feature>
<evidence type="ECO:0000313" key="7">
    <source>
        <dbReference type="Ensembl" id="ENSECRP00000018575.1"/>
    </source>
</evidence>
<feature type="signal peptide" evidence="5">
    <location>
        <begin position="1"/>
        <end position="17"/>
    </location>
</feature>
<dbReference type="AlphaFoldDB" id="A0A8C4SLZ8"/>
<reference evidence="7" key="1">
    <citation type="submission" date="2021-06" db="EMBL/GenBank/DDBJ databases">
        <authorList>
            <consortium name="Wellcome Sanger Institute Data Sharing"/>
        </authorList>
    </citation>
    <scope>NUCLEOTIDE SEQUENCE [LARGE SCALE GENOMIC DNA]</scope>
</reference>
<keyword evidence="4" id="KW-1133">Transmembrane helix</keyword>
<dbReference type="SUPFAM" id="SSF48726">
    <property type="entry name" value="Immunoglobulin"/>
    <property type="match status" value="3"/>
</dbReference>
<keyword evidence="2" id="KW-0325">Glycoprotein</keyword>
<dbReference type="SMART" id="SM00407">
    <property type="entry name" value="IGc1"/>
    <property type="match status" value="1"/>
</dbReference>
<keyword evidence="1" id="KW-1015">Disulfide bond</keyword>
<keyword evidence="4" id="KW-0812">Transmembrane</keyword>
<dbReference type="InterPro" id="IPR003597">
    <property type="entry name" value="Ig_C1-set"/>
</dbReference>
<dbReference type="Pfam" id="PF07654">
    <property type="entry name" value="C1-set"/>
    <property type="match status" value="1"/>
</dbReference>
<feature type="domain" description="Ig-like" evidence="6">
    <location>
        <begin position="221"/>
        <end position="301"/>
    </location>
</feature>
<sequence length="488" mass="54860">MGTWRLLFIPLLPVVFAKFQFSIPHPEVSASLHADVLLPCTFSVRNTKNGLKFVIITWKRNGVQLAQYKDDAIQNTSRTELLITELSKGDASLLLRNVTVSDEGDYKCEVHEAPNTRSGNVSLKVTASPKVLVKPTLLLVDKENILACQAEGFYPRNISIEWLKDSSSLPKQEPLYFKDNSDGTFSAMSYYNYTPTSSELGGNLTCRVTSGSHLRHVVEIPLKICKLTINVSPKTLMHGEEEKVTCRVDGCHFSKVTVSWKRNERTFTVVHCQGTKECESEATFMMSTAEKKEVNYSCEAEIEGLGKPLIERVMLNVQGENKPLIIITWILSAITLILFLGLAVLMAGFHYHNKSFIMSDIDVPQVIVVNKEVTMTCNFSGKRWKFEKAVWRCKAEGKQWQQIQYDDSMRSARSIESIQGRRNSEEEQTGTLLSDQETSSITFKPSEANECLTFQCQVTVVSTITGRTLTKKKEAQIKVVARDTSEVT</sequence>
<dbReference type="InterPro" id="IPR013106">
    <property type="entry name" value="Ig_V-set"/>
</dbReference>
<evidence type="ECO:0000256" key="5">
    <source>
        <dbReference type="SAM" id="SignalP"/>
    </source>
</evidence>
<feature type="domain" description="Ig-like" evidence="6">
    <location>
        <begin position="13"/>
        <end position="126"/>
    </location>
</feature>
<evidence type="ECO:0000256" key="1">
    <source>
        <dbReference type="ARBA" id="ARBA00023157"/>
    </source>
</evidence>
<dbReference type="InterPro" id="IPR051755">
    <property type="entry name" value="Ig-like_CS_Receptor"/>
</dbReference>
<keyword evidence="5" id="KW-0732">Signal</keyword>
<protein>
    <submittedName>
        <fullName evidence="7">Cell adhesion molecule 2-like</fullName>
    </submittedName>
</protein>
<keyword evidence="8" id="KW-1185">Reference proteome</keyword>
<dbReference type="GeneID" id="114661806"/>
<organism evidence="7 8">
    <name type="scientific">Erpetoichthys calabaricus</name>
    <name type="common">Rope fish</name>
    <name type="synonym">Calamoichthys calabaricus</name>
    <dbReference type="NCBI Taxonomy" id="27687"/>
    <lineage>
        <taxon>Eukaryota</taxon>
        <taxon>Metazoa</taxon>
        <taxon>Chordata</taxon>
        <taxon>Craniata</taxon>
        <taxon>Vertebrata</taxon>
        <taxon>Euteleostomi</taxon>
        <taxon>Actinopterygii</taxon>
        <taxon>Polypteriformes</taxon>
        <taxon>Polypteridae</taxon>
        <taxon>Erpetoichthys</taxon>
    </lineage>
</organism>
<dbReference type="RefSeq" id="XP_028670838.1">
    <property type="nucleotide sequence ID" value="XM_028815005.2"/>
</dbReference>
<dbReference type="PROSITE" id="PS50835">
    <property type="entry name" value="IG_LIKE"/>
    <property type="match status" value="3"/>
</dbReference>
<evidence type="ECO:0000256" key="2">
    <source>
        <dbReference type="ARBA" id="ARBA00023180"/>
    </source>
</evidence>
<dbReference type="InterPro" id="IPR013783">
    <property type="entry name" value="Ig-like_fold"/>
</dbReference>
<feature type="transmembrane region" description="Helical" evidence="4">
    <location>
        <begin position="324"/>
        <end position="349"/>
    </location>
</feature>
<evidence type="ECO:0000259" key="6">
    <source>
        <dbReference type="PROSITE" id="PS50835"/>
    </source>
</evidence>
<dbReference type="PANTHER" id="PTHR19971">
    <property type="entry name" value="SIGNAL-REGULATORY PROTEIN BETA"/>
    <property type="match status" value="1"/>
</dbReference>
<gene>
    <name evidence="7" type="primary">LOC114661806</name>
</gene>
<evidence type="ECO:0000256" key="3">
    <source>
        <dbReference type="SAM" id="MobiDB-lite"/>
    </source>
</evidence>
<dbReference type="Gene3D" id="2.60.40.10">
    <property type="entry name" value="Immunoglobulins"/>
    <property type="match status" value="3"/>
</dbReference>
<dbReference type="GeneTree" id="ENSGT00940000163371"/>
<evidence type="ECO:0000313" key="8">
    <source>
        <dbReference type="Proteomes" id="UP000694620"/>
    </source>
</evidence>
<evidence type="ECO:0000256" key="4">
    <source>
        <dbReference type="SAM" id="Phobius"/>
    </source>
</evidence>
<accession>A0A8C4SLZ8</accession>
<proteinExistence type="predicted"/>
<keyword evidence="4" id="KW-0472">Membrane</keyword>